<organism evidence="11 12">
    <name type="scientific">Trichoderma aggressivum f. europaeum</name>
    <dbReference type="NCBI Taxonomy" id="173218"/>
    <lineage>
        <taxon>Eukaryota</taxon>
        <taxon>Fungi</taxon>
        <taxon>Dikarya</taxon>
        <taxon>Ascomycota</taxon>
        <taxon>Pezizomycotina</taxon>
        <taxon>Sordariomycetes</taxon>
        <taxon>Hypocreomycetidae</taxon>
        <taxon>Hypocreales</taxon>
        <taxon>Hypocreaceae</taxon>
        <taxon>Trichoderma</taxon>
    </lineage>
</organism>
<evidence type="ECO:0000256" key="3">
    <source>
        <dbReference type="ARBA" id="ARBA00022552"/>
    </source>
</evidence>
<dbReference type="InterPro" id="IPR029063">
    <property type="entry name" value="SAM-dependent_MTases_sf"/>
</dbReference>
<comment type="caution">
    <text evidence="11">The sequence shown here is derived from an EMBL/GenBank/DDBJ whole genome shotgun (WGS) entry which is preliminary data.</text>
</comment>
<evidence type="ECO:0000256" key="8">
    <source>
        <dbReference type="ARBA" id="ARBA00076672"/>
    </source>
</evidence>
<dbReference type="Proteomes" id="UP001273209">
    <property type="component" value="Unassembled WGS sequence"/>
</dbReference>
<dbReference type="GO" id="GO:0005730">
    <property type="term" value="C:nucleolus"/>
    <property type="evidence" value="ECO:0007669"/>
    <property type="project" value="UniProtKB-SubCell"/>
</dbReference>
<evidence type="ECO:0000256" key="4">
    <source>
        <dbReference type="ARBA" id="ARBA00022603"/>
    </source>
</evidence>
<keyword evidence="12" id="KW-1185">Reference proteome</keyword>
<keyword evidence="4 9" id="KW-0489">Methyltransferase</keyword>
<dbReference type="InterPro" id="IPR042036">
    <property type="entry name" value="RRP8_N"/>
</dbReference>
<dbReference type="InterPro" id="IPR007823">
    <property type="entry name" value="RRP8"/>
</dbReference>
<keyword evidence="7 9" id="KW-0539">Nucleus</keyword>
<evidence type="ECO:0000256" key="2">
    <source>
        <dbReference type="ARBA" id="ARBA00006301"/>
    </source>
</evidence>
<dbReference type="EC" id="2.1.1.-" evidence="9"/>
<dbReference type="RefSeq" id="XP_062753804.1">
    <property type="nucleotide sequence ID" value="XM_062901941.1"/>
</dbReference>
<dbReference type="CDD" id="cd02440">
    <property type="entry name" value="AdoMet_MTases"/>
    <property type="match status" value="1"/>
</dbReference>
<feature type="compositionally biased region" description="Basic and acidic residues" evidence="10">
    <location>
        <begin position="110"/>
        <end position="125"/>
    </location>
</feature>
<proteinExistence type="inferred from homology"/>
<feature type="region of interest" description="Disordered" evidence="10">
    <location>
        <begin position="364"/>
        <end position="388"/>
    </location>
</feature>
<comment type="similarity">
    <text evidence="2 9">Belongs to the methyltransferase superfamily. RRP8 family.</text>
</comment>
<keyword evidence="6 9" id="KW-0949">S-adenosyl-L-methionine</keyword>
<dbReference type="GO" id="GO:0042273">
    <property type="term" value="P:ribosomal large subunit biogenesis"/>
    <property type="evidence" value="ECO:0007669"/>
    <property type="project" value="TreeGrafter"/>
</dbReference>
<name>A0AAE1IDZ2_9HYPO</name>
<evidence type="ECO:0000256" key="1">
    <source>
        <dbReference type="ARBA" id="ARBA00004604"/>
    </source>
</evidence>
<gene>
    <name evidence="11" type="ORF">Triagg1_7228</name>
</gene>
<evidence type="ECO:0000313" key="11">
    <source>
        <dbReference type="EMBL" id="KAK4068580.1"/>
    </source>
</evidence>
<dbReference type="EMBL" id="JAWRVG010000031">
    <property type="protein sequence ID" value="KAK4068580.1"/>
    <property type="molecule type" value="Genomic_DNA"/>
</dbReference>
<feature type="compositionally biased region" description="Basic and acidic residues" evidence="10">
    <location>
        <begin position="379"/>
        <end position="388"/>
    </location>
</feature>
<comment type="subcellular location">
    <subcellularLocation>
        <location evidence="1 9">Nucleus</location>
        <location evidence="1 9">Nucleolus</location>
    </subcellularLocation>
</comment>
<accession>A0AAE1IDZ2</accession>
<sequence length="502" mass="55405">MFAVPGWSVSSDALKAEKPAVAASSGSAKKRKRTTRDEPVTAANVADLWETVVEGKKPSSSDKPAQDAKRQKKSSDDKPKAGGEKSAAEADDAKSQQQAGDNKGKKSKKDRKENANQPKSKEKGNRLKSQNETTVAVESPKESKSKSKAEPAAVLPPAPPKLTPLQASMREKLVSARFRHLNETLYTRPSEEAFKLFQESPEMFDEYHEGFRRQVKVWPENPVDSFLRDIRTRAKIRKAGKGRPNAPPLQLIASPLPRTSDTCTIADLGCGDARLAESLQADKHKLHIDVKSFDLQSPSPLVTKADIANIPLEDGSVNVAIFCLALMGTNWLDFVEEAYRLLHWKGELWVAEIKSRFGPVRNKNAPVTHSVGNRRKQPSKKEVQAKEAEAAGRFEKDLAVEVDGQDDQRRETDVSAFVEALRRRGFVLQGDGREAVDLSNRMFVTMRFIKGAAPTKGKGVKPNDDAGPKKKKMFGRMQDEDADDQGGETEGAILKPCVYKIR</sequence>
<evidence type="ECO:0000256" key="6">
    <source>
        <dbReference type="ARBA" id="ARBA00022691"/>
    </source>
</evidence>
<feature type="region of interest" description="Disordered" evidence="10">
    <location>
        <begin position="1"/>
        <end position="163"/>
    </location>
</feature>
<dbReference type="AlphaFoldDB" id="A0AAE1IDZ2"/>
<dbReference type="Gene3D" id="3.40.50.150">
    <property type="entry name" value="Vaccinia Virus protein VP39"/>
    <property type="match status" value="1"/>
</dbReference>
<dbReference type="SUPFAM" id="SSF53335">
    <property type="entry name" value="S-adenosyl-L-methionine-dependent methyltransferases"/>
    <property type="match status" value="1"/>
</dbReference>
<dbReference type="Pfam" id="PF05148">
    <property type="entry name" value="Methyltransf_8"/>
    <property type="match status" value="1"/>
</dbReference>
<keyword evidence="3 9" id="KW-0698">rRNA processing</keyword>
<evidence type="ECO:0000256" key="9">
    <source>
        <dbReference type="RuleBase" id="RU365074"/>
    </source>
</evidence>
<evidence type="ECO:0000256" key="7">
    <source>
        <dbReference type="ARBA" id="ARBA00023242"/>
    </source>
</evidence>
<evidence type="ECO:0000313" key="12">
    <source>
        <dbReference type="Proteomes" id="UP001273209"/>
    </source>
</evidence>
<dbReference type="GO" id="GO:0016433">
    <property type="term" value="F:rRNA (adenine) methyltransferase activity"/>
    <property type="evidence" value="ECO:0007669"/>
    <property type="project" value="TreeGrafter"/>
</dbReference>
<dbReference type="FunFam" id="1.10.10.2150:FF:000001">
    <property type="entry name" value="Ribosomal RNA-processing protein 8"/>
    <property type="match status" value="1"/>
</dbReference>
<comment type="function">
    <text evidence="9">S-adenosyl-L-methionine-dependent methyltransferase that specifically methylates the N(1) position of adenine in helix 25.1 in 25S rRNA. Required both for ribosomal 40S and 60S subunits biogenesis. Required for efficient pre-rRNA cleavage at site A2.</text>
</comment>
<feature type="compositionally biased region" description="Basic and acidic residues" evidence="10">
    <location>
        <begin position="53"/>
        <end position="94"/>
    </location>
</feature>
<protein>
    <recommendedName>
        <fullName evidence="8 9">Ribosomal RNA-processing protein 8</fullName>
        <ecNumber evidence="9">2.1.1.-</ecNumber>
    </recommendedName>
</protein>
<feature type="region of interest" description="Disordered" evidence="10">
    <location>
        <begin position="454"/>
        <end position="489"/>
    </location>
</feature>
<dbReference type="GeneID" id="87921845"/>
<feature type="compositionally biased region" description="Basic and acidic residues" evidence="10">
    <location>
        <begin position="139"/>
        <end position="149"/>
    </location>
</feature>
<evidence type="ECO:0000256" key="10">
    <source>
        <dbReference type="SAM" id="MobiDB-lite"/>
    </source>
</evidence>
<reference evidence="11" key="1">
    <citation type="submission" date="2023-11" db="EMBL/GenBank/DDBJ databases">
        <title>The genome sequences of three competitors of mushroom-forming fungi.</title>
        <authorList>
            <person name="Beijen E."/>
            <person name="Ohm R.A."/>
        </authorList>
    </citation>
    <scope>NUCLEOTIDE SEQUENCE</scope>
    <source>
        <strain evidence="11">CBS 100526</strain>
    </source>
</reference>
<dbReference type="Gene3D" id="1.10.10.2150">
    <property type="entry name" value="Ribosomal RNA-processing protein 8, N-terminal domain"/>
    <property type="match status" value="1"/>
</dbReference>
<evidence type="ECO:0000256" key="5">
    <source>
        <dbReference type="ARBA" id="ARBA00022679"/>
    </source>
</evidence>
<keyword evidence="5 9" id="KW-0808">Transferase</keyword>
<dbReference type="PANTHER" id="PTHR12787:SF0">
    <property type="entry name" value="RIBOSOMAL RNA-PROCESSING PROTEIN 8"/>
    <property type="match status" value="1"/>
</dbReference>
<dbReference type="PANTHER" id="PTHR12787">
    <property type="entry name" value="RIBOSOMAL RNA-PROCESSING PROTEIN 8"/>
    <property type="match status" value="1"/>
</dbReference>